<evidence type="ECO:0000313" key="1">
    <source>
        <dbReference type="EMBL" id="MCI00337.1"/>
    </source>
</evidence>
<proteinExistence type="predicted"/>
<dbReference type="AlphaFoldDB" id="A0A392NKB6"/>
<accession>A0A392NKB6</accession>
<keyword evidence="2" id="KW-1185">Reference proteome</keyword>
<reference evidence="1 2" key="1">
    <citation type="journal article" date="2018" name="Front. Plant Sci.">
        <title>Red Clover (Trifolium pratense) and Zigzag Clover (T. medium) - A Picture of Genomic Similarities and Differences.</title>
        <authorList>
            <person name="Dluhosova J."/>
            <person name="Istvanek J."/>
            <person name="Nedelnik J."/>
            <person name="Repkova J."/>
        </authorList>
    </citation>
    <scope>NUCLEOTIDE SEQUENCE [LARGE SCALE GENOMIC DNA]</scope>
    <source>
        <strain evidence="2">cv. 10/8</strain>
        <tissue evidence="1">Leaf</tissue>
    </source>
</reference>
<feature type="non-terminal residue" evidence="1">
    <location>
        <position position="1"/>
    </location>
</feature>
<comment type="caution">
    <text evidence="1">The sequence shown here is derived from an EMBL/GenBank/DDBJ whole genome shotgun (WGS) entry which is preliminary data.</text>
</comment>
<evidence type="ECO:0000313" key="2">
    <source>
        <dbReference type="Proteomes" id="UP000265520"/>
    </source>
</evidence>
<name>A0A392NKB6_9FABA</name>
<dbReference type="EMBL" id="LXQA010042887">
    <property type="protein sequence ID" value="MCI00337.1"/>
    <property type="molecule type" value="Genomic_DNA"/>
</dbReference>
<sequence length="98" mass="10789">TRNQTPELLPYHDGPLTSFDGTVIHPLGLITVPTTFKENDGPSSIDTVQVEFRMIPYSAAYNCILGRPALKFKPCKQGFAMNQSHTYLAASGHQKVLV</sequence>
<dbReference type="Proteomes" id="UP000265520">
    <property type="component" value="Unassembled WGS sequence"/>
</dbReference>
<organism evidence="1 2">
    <name type="scientific">Trifolium medium</name>
    <dbReference type="NCBI Taxonomy" id="97028"/>
    <lineage>
        <taxon>Eukaryota</taxon>
        <taxon>Viridiplantae</taxon>
        <taxon>Streptophyta</taxon>
        <taxon>Embryophyta</taxon>
        <taxon>Tracheophyta</taxon>
        <taxon>Spermatophyta</taxon>
        <taxon>Magnoliopsida</taxon>
        <taxon>eudicotyledons</taxon>
        <taxon>Gunneridae</taxon>
        <taxon>Pentapetalae</taxon>
        <taxon>rosids</taxon>
        <taxon>fabids</taxon>
        <taxon>Fabales</taxon>
        <taxon>Fabaceae</taxon>
        <taxon>Papilionoideae</taxon>
        <taxon>50 kb inversion clade</taxon>
        <taxon>NPAAA clade</taxon>
        <taxon>Hologalegina</taxon>
        <taxon>IRL clade</taxon>
        <taxon>Trifolieae</taxon>
        <taxon>Trifolium</taxon>
    </lineage>
</organism>
<protein>
    <submittedName>
        <fullName evidence="1">Uncharacterized protein</fullName>
    </submittedName>
</protein>